<evidence type="ECO:0000259" key="2">
    <source>
        <dbReference type="Pfam" id="PF20149"/>
    </source>
</evidence>
<feature type="compositionally biased region" description="Acidic residues" evidence="1">
    <location>
        <begin position="232"/>
        <end position="242"/>
    </location>
</feature>
<dbReference type="InterPro" id="IPR045341">
    <property type="entry name" value="DUF6532"/>
</dbReference>
<dbReference type="EMBL" id="JADCUA010000028">
    <property type="protein sequence ID" value="KAH9830940.1"/>
    <property type="molecule type" value="Genomic_DNA"/>
</dbReference>
<gene>
    <name evidence="3" type="ORF">C8Q71DRAFT_862079</name>
</gene>
<feature type="domain" description="DUF6532" evidence="2">
    <location>
        <begin position="434"/>
        <end position="546"/>
    </location>
</feature>
<dbReference type="Proteomes" id="UP000814176">
    <property type="component" value="Unassembled WGS sequence"/>
</dbReference>
<accession>A0ABQ8K3S6</accession>
<reference evidence="3 4" key="1">
    <citation type="journal article" date="2021" name="Environ. Microbiol.">
        <title>Gene family expansions and transcriptome signatures uncover fungal adaptations to wood decay.</title>
        <authorList>
            <person name="Hage H."/>
            <person name="Miyauchi S."/>
            <person name="Viragh M."/>
            <person name="Drula E."/>
            <person name="Min B."/>
            <person name="Chaduli D."/>
            <person name="Navarro D."/>
            <person name="Favel A."/>
            <person name="Norest M."/>
            <person name="Lesage-Meessen L."/>
            <person name="Balint B."/>
            <person name="Merenyi Z."/>
            <person name="de Eugenio L."/>
            <person name="Morin E."/>
            <person name="Martinez A.T."/>
            <person name="Baldrian P."/>
            <person name="Stursova M."/>
            <person name="Martinez M.J."/>
            <person name="Novotny C."/>
            <person name="Magnuson J.K."/>
            <person name="Spatafora J.W."/>
            <person name="Maurice S."/>
            <person name="Pangilinan J."/>
            <person name="Andreopoulos W."/>
            <person name="LaButti K."/>
            <person name="Hundley H."/>
            <person name="Na H."/>
            <person name="Kuo A."/>
            <person name="Barry K."/>
            <person name="Lipzen A."/>
            <person name="Henrissat B."/>
            <person name="Riley R."/>
            <person name="Ahrendt S."/>
            <person name="Nagy L.G."/>
            <person name="Grigoriev I.V."/>
            <person name="Martin F."/>
            <person name="Rosso M.N."/>
        </authorList>
    </citation>
    <scope>NUCLEOTIDE SEQUENCE [LARGE SCALE GENOMIC DNA]</scope>
    <source>
        <strain evidence="3 4">CIRM-BRFM 1785</strain>
    </source>
</reference>
<organism evidence="3 4">
    <name type="scientific">Rhodofomes roseus</name>
    <dbReference type="NCBI Taxonomy" id="34475"/>
    <lineage>
        <taxon>Eukaryota</taxon>
        <taxon>Fungi</taxon>
        <taxon>Dikarya</taxon>
        <taxon>Basidiomycota</taxon>
        <taxon>Agaricomycotina</taxon>
        <taxon>Agaricomycetes</taxon>
        <taxon>Polyporales</taxon>
        <taxon>Rhodofomes</taxon>
    </lineage>
</organism>
<dbReference type="RefSeq" id="XP_047774187.1">
    <property type="nucleotide sequence ID" value="XM_047927984.1"/>
</dbReference>
<name>A0ABQ8K3S6_9APHY</name>
<dbReference type="Pfam" id="PF20149">
    <property type="entry name" value="DUF6532"/>
    <property type="match status" value="1"/>
</dbReference>
<evidence type="ECO:0000313" key="4">
    <source>
        <dbReference type="Proteomes" id="UP000814176"/>
    </source>
</evidence>
<feature type="compositionally biased region" description="Acidic residues" evidence="1">
    <location>
        <begin position="203"/>
        <end position="224"/>
    </location>
</feature>
<proteinExistence type="predicted"/>
<evidence type="ECO:0000313" key="3">
    <source>
        <dbReference type="EMBL" id="KAH9830940.1"/>
    </source>
</evidence>
<comment type="caution">
    <text evidence="3">The sequence shown here is derived from an EMBL/GenBank/DDBJ whole genome shotgun (WGS) entry which is preliminary data.</text>
</comment>
<feature type="region of interest" description="Disordered" evidence="1">
    <location>
        <begin position="41"/>
        <end position="128"/>
    </location>
</feature>
<dbReference type="GeneID" id="72008716"/>
<protein>
    <recommendedName>
        <fullName evidence="2">DUF6532 domain-containing protein</fullName>
    </recommendedName>
</protein>
<feature type="compositionally biased region" description="Polar residues" evidence="1">
    <location>
        <begin position="180"/>
        <end position="192"/>
    </location>
</feature>
<feature type="compositionally biased region" description="Polar residues" evidence="1">
    <location>
        <begin position="69"/>
        <end position="78"/>
    </location>
</feature>
<evidence type="ECO:0000256" key="1">
    <source>
        <dbReference type="SAM" id="MobiDB-lite"/>
    </source>
</evidence>
<feature type="compositionally biased region" description="Basic and acidic residues" evidence="1">
    <location>
        <begin position="256"/>
        <end position="267"/>
    </location>
</feature>
<feature type="region of interest" description="Disordered" evidence="1">
    <location>
        <begin position="153"/>
        <end position="288"/>
    </location>
</feature>
<sequence length="591" mass="65533">MVSVLPLRNLMTTLLLQVNVRSVLLLRLLLRTRFVLHSMGWDGPKGSRECKGKGDGSKGQLKYGEDGQQKPTDTSGQLKTHKEKRKREPSVGANSTRKPSVDEGRRAPQSRVDSEVDSSPERQPQKKVKVGVLWPAKFSGRQAFQKRPHRAAVINFNDSDSDSPVPPPPPPRHRTSRPSQATPSQSRPSAATPQGIEDKFNDDGEGMDGEEADHEEEAEDDDPTANDSDPMLGDDDLDEEEVPAVILRGQRQLTKKQQDKLRSEMPEIRPAQVTPQAKKQAKTHHSGLVSVSNKMHDGIKWLPRTRIKIVQNPKSVKMVKKAQNANVQQVMSHAYVLGDRMMVFGREEDRGLNVTSDALNTMLTPMDKAGIDRIGLEALIQSADVLGTPARGTLLTAWNAGRTSTISNRSRVMSLIFKLTVPAEDAGTVPDKTLLLKEMNYIYPWTSAGGFDRRAPYESLVIKSAVRLGFFTNVVYVGIGLQNIALCTSSLENKPSEFEVPLEMVALAMTAVEAVIHEHSLRISKPIEFGAANAPAYHEHRIRLADFRQQKPKRYHRVMHDIFKAVTAGHTLHSGTHGTGINWDDVPDDDE</sequence>
<keyword evidence="4" id="KW-1185">Reference proteome</keyword>
<feature type="compositionally biased region" description="Basic and acidic residues" evidence="1">
    <location>
        <begin position="45"/>
        <end position="56"/>
    </location>
</feature>